<dbReference type="EMBL" id="AUWU02000002">
    <property type="protein sequence ID" value="KAH0576240.1"/>
    <property type="molecule type" value="Genomic_DNA"/>
</dbReference>
<accession>V6LLD2</accession>
<keyword evidence="6" id="KW-1185">Reference proteome</keyword>
<proteinExistence type="predicted"/>
<reference evidence="2 4" key="1">
    <citation type="journal article" date="2014" name="PLoS Genet.">
        <title>The Genome of Spironucleus salmonicida Highlights a Fish Pathogen Adapted to Fluctuating Environments.</title>
        <authorList>
            <person name="Xu F."/>
            <person name="Jerlstrom-Hultqvist J."/>
            <person name="Einarsson E."/>
            <person name="Astvaldsson A."/>
            <person name="Svard S.G."/>
            <person name="Andersson J.O."/>
        </authorList>
    </citation>
    <scope>NUCLEOTIDE SEQUENCE</scope>
    <source>
        <strain evidence="4">ATCC 50377</strain>
    </source>
</reference>
<dbReference type="EMBL" id="AUWU02000002">
    <property type="protein sequence ID" value="KAH0576247.1"/>
    <property type="molecule type" value="Genomic_DNA"/>
</dbReference>
<dbReference type="EMBL" id="KI545967">
    <property type="protein sequence ID" value="EST49009.1"/>
    <property type="molecule type" value="Genomic_DNA"/>
</dbReference>
<dbReference type="EMBL" id="KI546108">
    <property type="protein sequence ID" value="EST44803.1"/>
    <property type="molecule type" value="Genomic_DNA"/>
</dbReference>
<dbReference type="VEuPathDB" id="GiardiaDB:SS50377_21809"/>
<name>V6LLD2_9EUKA</name>
<organism evidence="2">
    <name type="scientific">Spironucleus salmonicida</name>
    <dbReference type="NCBI Taxonomy" id="348837"/>
    <lineage>
        <taxon>Eukaryota</taxon>
        <taxon>Metamonada</taxon>
        <taxon>Diplomonadida</taxon>
        <taxon>Hexamitidae</taxon>
        <taxon>Hexamitinae</taxon>
        <taxon>Spironucleus</taxon>
    </lineage>
</organism>
<protein>
    <submittedName>
        <fullName evidence="2">Uncharacterized protein</fullName>
    </submittedName>
</protein>
<evidence type="ECO:0000313" key="6">
    <source>
        <dbReference type="Proteomes" id="UP000018208"/>
    </source>
</evidence>
<evidence type="ECO:0000313" key="3">
    <source>
        <dbReference type="EMBL" id="EST49009.1"/>
    </source>
</evidence>
<sequence>MLNFTKHTLADATATAATRYISDSLSSFKNTPTFLNPVKLSYDLPRLSPAVLVPEIVPAAAQELFFSRFHSEWRVVNSFNEALIDCLVDIALSKVVGTPLNWSKVTDHGLNQFIRSVVSGYGSKMSANANGRRRPSYTDEFIWGVAGSICGQVAVNLARGEKLDRDVLKRGIIGGFCRTGYGYVRRVVEEGLRAE</sequence>
<evidence type="ECO:0000313" key="2">
    <source>
        <dbReference type="EMBL" id="EST45450.1"/>
    </source>
</evidence>
<evidence type="ECO:0000313" key="1">
    <source>
        <dbReference type="EMBL" id="EST44803.1"/>
    </source>
</evidence>
<reference evidence="4" key="2">
    <citation type="submission" date="2020-12" db="EMBL/GenBank/DDBJ databases">
        <title>New Spironucleus salmonicida genome in near-complete chromosomes.</title>
        <authorList>
            <person name="Xu F."/>
            <person name="Kurt Z."/>
            <person name="Jimenez-Gonzalez A."/>
            <person name="Astvaldsson A."/>
            <person name="Andersson J.O."/>
            <person name="Svard S.G."/>
        </authorList>
    </citation>
    <scope>NUCLEOTIDE SEQUENCE</scope>
    <source>
        <strain evidence="4">ATCC 50377</strain>
    </source>
</reference>
<evidence type="ECO:0000313" key="4">
    <source>
        <dbReference type="EMBL" id="KAH0576240.1"/>
    </source>
</evidence>
<dbReference type="VEuPathDB" id="GiardiaDB:SS50377_21802"/>
<dbReference type="AlphaFoldDB" id="V6LLD2"/>
<evidence type="ECO:0000313" key="5">
    <source>
        <dbReference type="EMBL" id="KAH0576247.1"/>
    </source>
</evidence>
<gene>
    <name evidence="3" type="ORF">SS50377_10738</name>
    <name evidence="2" type="ORF">SS50377_14602</name>
    <name evidence="1" type="ORF">SS50377_15312</name>
    <name evidence="4" type="ORF">SS50377_21802</name>
    <name evidence="5" type="ORF">SS50377_21809</name>
</gene>
<dbReference type="EMBL" id="KI546095">
    <property type="protein sequence ID" value="EST45450.1"/>
    <property type="molecule type" value="Genomic_DNA"/>
</dbReference>
<dbReference type="Proteomes" id="UP000018208">
    <property type="component" value="Unassembled WGS sequence"/>
</dbReference>